<comment type="caution">
    <text evidence="2">The sequence shown here is derived from an EMBL/GenBank/DDBJ whole genome shotgun (WGS) entry which is preliminary data.</text>
</comment>
<feature type="signal peptide" evidence="1">
    <location>
        <begin position="1"/>
        <end position="22"/>
    </location>
</feature>
<evidence type="ECO:0000313" key="2">
    <source>
        <dbReference type="EMBL" id="KAK5835049.1"/>
    </source>
</evidence>
<evidence type="ECO:0008006" key="4">
    <source>
        <dbReference type="Google" id="ProtNLM"/>
    </source>
</evidence>
<evidence type="ECO:0000313" key="3">
    <source>
        <dbReference type="Proteomes" id="UP001358586"/>
    </source>
</evidence>
<feature type="chain" id="PRO_5045834880" description="Secreted protein" evidence="1">
    <location>
        <begin position="23"/>
        <end position="90"/>
    </location>
</feature>
<accession>A0ABR0Q796</accession>
<gene>
    <name evidence="2" type="ORF">PVK06_010733</name>
</gene>
<protein>
    <recommendedName>
        <fullName evidence="4">Secreted protein</fullName>
    </recommendedName>
</protein>
<keyword evidence="3" id="KW-1185">Reference proteome</keyword>
<keyword evidence="1" id="KW-0732">Signal</keyword>
<evidence type="ECO:0000256" key="1">
    <source>
        <dbReference type="SAM" id="SignalP"/>
    </source>
</evidence>
<name>A0ABR0Q796_GOSAR</name>
<dbReference type="Proteomes" id="UP001358586">
    <property type="component" value="Chromosome 4"/>
</dbReference>
<proteinExistence type="predicted"/>
<organism evidence="2 3">
    <name type="scientific">Gossypium arboreum</name>
    <name type="common">Tree cotton</name>
    <name type="synonym">Gossypium nanking</name>
    <dbReference type="NCBI Taxonomy" id="29729"/>
    <lineage>
        <taxon>Eukaryota</taxon>
        <taxon>Viridiplantae</taxon>
        <taxon>Streptophyta</taxon>
        <taxon>Embryophyta</taxon>
        <taxon>Tracheophyta</taxon>
        <taxon>Spermatophyta</taxon>
        <taxon>Magnoliopsida</taxon>
        <taxon>eudicotyledons</taxon>
        <taxon>Gunneridae</taxon>
        <taxon>Pentapetalae</taxon>
        <taxon>rosids</taxon>
        <taxon>malvids</taxon>
        <taxon>Malvales</taxon>
        <taxon>Malvaceae</taxon>
        <taxon>Malvoideae</taxon>
        <taxon>Gossypium</taxon>
    </lineage>
</organism>
<dbReference type="EMBL" id="JARKNE010000004">
    <property type="protein sequence ID" value="KAK5835049.1"/>
    <property type="molecule type" value="Genomic_DNA"/>
</dbReference>
<sequence length="90" mass="10070">MIGPHYLFLTLLFPILTFFVSSRLVGHVSTKHVVLFAPETGIQGELIPARRVSRWPVEHVTLPVSSLGACEVMGRKLESFLRFGSHIIDI</sequence>
<reference evidence="2 3" key="1">
    <citation type="submission" date="2023-03" db="EMBL/GenBank/DDBJ databases">
        <title>WGS of Gossypium arboreum.</title>
        <authorList>
            <person name="Yu D."/>
        </authorList>
    </citation>
    <scope>NUCLEOTIDE SEQUENCE [LARGE SCALE GENOMIC DNA]</scope>
    <source>
        <tissue evidence="2">Leaf</tissue>
    </source>
</reference>